<dbReference type="Proteomes" id="UP000722485">
    <property type="component" value="Unassembled WGS sequence"/>
</dbReference>
<dbReference type="InterPro" id="IPR040442">
    <property type="entry name" value="Pyrv_kinase-like_dom_sf"/>
</dbReference>
<dbReference type="EMBL" id="JAANBB010000021">
    <property type="protein sequence ID" value="KAF7555347.1"/>
    <property type="molecule type" value="Genomic_DNA"/>
</dbReference>
<protein>
    <submittedName>
        <fullName evidence="1">Uncharacterized protein</fullName>
    </submittedName>
</protein>
<dbReference type="AlphaFoldDB" id="A0A9P5HK28"/>
<dbReference type="SUPFAM" id="SSF51621">
    <property type="entry name" value="Phosphoenolpyruvate/pyruvate domain"/>
    <property type="match status" value="1"/>
</dbReference>
<evidence type="ECO:0000313" key="1">
    <source>
        <dbReference type="EMBL" id="KAF7555347.1"/>
    </source>
</evidence>
<dbReference type="Gene3D" id="3.20.20.60">
    <property type="entry name" value="Phosphoenolpyruvate-binding domains"/>
    <property type="match status" value="1"/>
</dbReference>
<sequence>MASLNDTAQLFKHLHKPGKPLVLTNVYDGLSARAVASLPNCKALATASFSVARANGTEDDELDMETNLSACELIAAGAREFGKPLTVDIQDAYGDQLEEAISRLVQLGVVGVNLEDCDRSGILYSEEVAADRIKRALTTAANENVKDFVVNARCDALIQGLNLSEVISRGKAYLDAGATTVFVWGGSSRGLARHEVKELVAAFGGRLNVLLKLSIDGLTIPELAAIGVARISIGPTLQVEAMKYYSREADKLLSQA</sequence>
<dbReference type="InterPro" id="IPR015813">
    <property type="entry name" value="Pyrv/PenolPyrv_kinase-like_dom"/>
</dbReference>
<accession>A0A9P5HK28</accession>
<dbReference type="InterPro" id="IPR039556">
    <property type="entry name" value="ICL/PEPM"/>
</dbReference>
<reference evidence="1" key="1">
    <citation type="submission" date="2020-03" db="EMBL/GenBank/DDBJ databases">
        <title>Draft Genome Sequence of Cylindrodendrum hubeiense.</title>
        <authorList>
            <person name="Buettner E."/>
            <person name="Kellner H."/>
        </authorList>
    </citation>
    <scope>NUCLEOTIDE SEQUENCE</scope>
    <source>
        <strain evidence="1">IHI 201604</strain>
    </source>
</reference>
<dbReference type="OrthoDB" id="429143at2759"/>
<keyword evidence="2" id="KW-1185">Reference proteome</keyword>
<proteinExistence type="predicted"/>
<name>A0A9P5HK28_9HYPO</name>
<evidence type="ECO:0000313" key="2">
    <source>
        <dbReference type="Proteomes" id="UP000722485"/>
    </source>
</evidence>
<dbReference type="PANTHER" id="PTHR42905">
    <property type="entry name" value="PHOSPHOENOLPYRUVATE CARBOXYLASE"/>
    <property type="match status" value="1"/>
</dbReference>
<comment type="caution">
    <text evidence="1">The sequence shown here is derived from an EMBL/GenBank/DDBJ whole genome shotgun (WGS) entry which is preliminary data.</text>
</comment>
<organism evidence="1 2">
    <name type="scientific">Cylindrodendrum hubeiense</name>
    <dbReference type="NCBI Taxonomy" id="595255"/>
    <lineage>
        <taxon>Eukaryota</taxon>
        <taxon>Fungi</taxon>
        <taxon>Dikarya</taxon>
        <taxon>Ascomycota</taxon>
        <taxon>Pezizomycotina</taxon>
        <taxon>Sordariomycetes</taxon>
        <taxon>Hypocreomycetidae</taxon>
        <taxon>Hypocreales</taxon>
        <taxon>Nectriaceae</taxon>
        <taxon>Cylindrodendrum</taxon>
    </lineage>
</organism>
<dbReference type="CDD" id="cd00377">
    <property type="entry name" value="ICL_PEPM"/>
    <property type="match status" value="1"/>
</dbReference>
<dbReference type="Pfam" id="PF13714">
    <property type="entry name" value="PEP_mutase"/>
    <property type="match status" value="1"/>
</dbReference>
<dbReference type="GO" id="GO:0003824">
    <property type="term" value="F:catalytic activity"/>
    <property type="evidence" value="ECO:0007669"/>
    <property type="project" value="InterPro"/>
</dbReference>
<gene>
    <name evidence="1" type="ORF">G7Z17_g2206</name>
</gene>
<dbReference type="PANTHER" id="PTHR42905:SF16">
    <property type="entry name" value="CARBOXYPHOSPHONOENOLPYRUVATE PHOSPHONOMUTASE-LIKE PROTEIN (AFU_ORTHOLOGUE AFUA_5G07230)"/>
    <property type="match status" value="1"/>
</dbReference>